<feature type="compositionally biased region" description="Basic and acidic residues" evidence="1">
    <location>
        <begin position="68"/>
        <end position="79"/>
    </location>
</feature>
<accession>A0AAD9MZK6</accession>
<name>A0AAD9MZK6_9ANNE</name>
<comment type="caution">
    <text evidence="2">The sequence shown here is derived from an EMBL/GenBank/DDBJ whole genome shotgun (WGS) entry which is preliminary data.</text>
</comment>
<evidence type="ECO:0000313" key="3">
    <source>
        <dbReference type="Proteomes" id="UP001208570"/>
    </source>
</evidence>
<dbReference type="Proteomes" id="UP001208570">
    <property type="component" value="Unassembled WGS sequence"/>
</dbReference>
<dbReference type="EMBL" id="JAODUP010000447">
    <property type="protein sequence ID" value="KAK2149546.1"/>
    <property type="molecule type" value="Genomic_DNA"/>
</dbReference>
<reference evidence="2" key="1">
    <citation type="journal article" date="2023" name="Mol. Biol. Evol.">
        <title>Third-Generation Sequencing Reveals the Adaptive Role of the Epigenome in Three Deep-Sea Polychaetes.</title>
        <authorList>
            <person name="Perez M."/>
            <person name="Aroh O."/>
            <person name="Sun Y."/>
            <person name="Lan Y."/>
            <person name="Juniper S.K."/>
            <person name="Young C.R."/>
            <person name="Angers B."/>
            <person name="Qian P.Y."/>
        </authorList>
    </citation>
    <scope>NUCLEOTIDE SEQUENCE</scope>
    <source>
        <strain evidence="2">P08H-3</strain>
    </source>
</reference>
<organism evidence="2 3">
    <name type="scientific">Paralvinella palmiformis</name>
    <dbReference type="NCBI Taxonomy" id="53620"/>
    <lineage>
        <taxon>Eukaryota</taxon>
        <taxon>Metazoa</taxon>
        <taxon>Spiralia</taxon>
        <taxon>Lophotrochozoa</taxon>
        <taxon>Annelida</taxon>
        <taxon>Polychaeta</taxon>
        <taxon>Sedentaria</taxon>
        <taxon>Canalipalpata</taxon>
        <taxon>Terebellida</taxon>
        <taxon>Terebelliformia</taxon>
        <taxon>Alvinellidae</taxon>
        <taxon>Paralvinella</taxon>
    </lineage>
</organism>
<feature type="compositionally biased region" description="Basic and acidic residues" evidence="1">
    <location>
        <begin position="1"/>
        <end position="23"/>
    </location>
</feature>
<feature type="region of interest" description="Disordered" evidence="1">
    <location>
        <begin position="150"/>
        <end position="185"/>
    </location>
</feature>
<feature type="region of interest" description="Disordered" evidence="1">
    <location>
        <begin position="1"/>
        <end position="88"/>
    </location>
</feature>
<feature type="region of interest" description="Disordered" evidence="1">
    <location>
        <begin position="310"/>
        <end position="347"/>
    </location>
</feature>
<evidence type="ECO:0000313" key="2">
    <source>
        <dbReference type="EMBL" id="KAK2149546.1"/>
    </source>
</evidence>
<protein>
    <submittedName>
        <fullName evidence="2">Uncharacterized protein</fullName>
    </submittedName>
</protein>
<keyword evidence="3" id="KW-1185">Reference proteome</keyword>
<dbReference type="AlphaFoldDB" id="A0AAD9MZK6"/>
<gene>
    <name evidence="2" type="ORF">LSH36_447g03002</name>
</gene>
<sequence>MPDRLKSKNHLDQPTGKRTDSASKRFQARSQLETRLRGRKSQTGPELDMIGFGSPDAPFRRLSAHSKTKPDRKDQDCDAPKSSGSESRYITLSQAHNLLGPIRKNQLSTSTLPDIRIRIIPVLSSCQSIKLTMTNPNDRPILSPLKENVRHDGLDRSRSALVASSKDTNVQDTSSRRRNGAQCRSASEDVKIKAAVSAFDKNQMKPEDMILRWLADNPLVTETNCEYETALSTDMTQIRENIRSRRAVLPRTATEDHDLTANSGTPTAASASTITMTATINTTSTTTTTTNTNHTTRYLLNSTKELATPSLNSFTLPTWPRNRKPDSSKSNQPIGNRPSESRDHQIPSLSLGKLHRWDGDHGNGQKQKKSVRFGSRDWIIKDDTYLFH</sequence>
<proteinExistence type="predicted"/>
<evidence type="ECO:0000256" key="1">
    <source>
        <dbReference type="SAM" id="MobiDB-lite"/>
    </source>
</evidence>